<sequence>MLGFILIKENHENQPSRGLITASMLCELRKDSHGAVANKIEDHPEAVFKLHCESSMHTIAAMLSRAFMGCCVSELHGCCSTSRIVFHSSCNVTPPSQSGAGLLDTPWI</sequence>
<reference evidence="1 2" key="1">
    <citation type="submission" date="2021-06" db="EMBL/GenBank/DDBJ databases">
        <title>Caerostris extrusa draft genome.</title>
        <authorList>
            <person name="Kono N."/>
            <person name="Arakawa K."/>
        </authorList>
    </citation>
    <scope>NUCLEOTIDE SEQUENCE [LARGE SCALE GENOMIC DNA]</scope>
</reference>
<protein>
    <submittedName>
        <fullName evidence="1">Uncharacterized protein</fullName>
    </submittedName>
</protein>
<comment type="caution">
    <text evidence="1">The sequence shown here is derived from an EMBL/GenBank/DDBJ whole genome shotgun (WGS) entry which is preliminary data.</text>
</comment>
<dbReference type="EMBL" id="BPLR01010256">
    <property type="protein sequence ID" value="GIY38106.1"/>
    <property type="molecule type" value="Genomic_DNA"/>
</dbReference>
<evidence type="ECO:0000313" key="1">
    <source>
        <dbReference type="EMBL" id="GIY38106.1"/>
    </source>
</evidence>
<dbReference type="Proteomes" id="UP001054945">
    <property type="component" value="Unassembled WGS sequence"/>
</dbReference>
<proteinExistence type="predicted"/>
<dbReference type="AlphaFoldDB" id="A0AAV4SY94"/>
<accession>A0AAV4SY94</accession>
<gene>
    <name evidence="1" type="ORF">CEXT_371561</name>
</gene>
<keyword evidence="2" id="KW-1185">Reference proteome</keyword>
<evidence type="ECO:0000313" key="2">
    <source>
        <dbReference type="Proteomes" id="UP001054945"/>
    </source>
</evidence>
<name>A0AAV4SY94_CAEEX</name>
<organism evidence="1 2">
    <name type="scientific">Caerostris extrusa</name>
    <name type="common">Bark spider</name>
    <name type="synonym">Caerostris bankana</name>
    <dbReference type="NCBI Taxonomy" id="172846"/>
    <lineage>
        <taxon>Eukaryota</taxon>
        <taxon>Metazoa</taxon>
        <taxon>Ecdysozoa</taxon>
        <taxon>Arthropoda</taxon>
        <taxon>Chelicerata</taxon>
        <taxon>Arachnida</taxon>
        <taxon>Araneae</taxon>
        <taxon>Araneomorphae</taxon>
        <taxon>Entelegynae</taxon>
        <taxon>Araneoidea</taxon>
        <taxon>Araneidae</taxon>
        <taxon>Caerostris</taxon>
    </lineage>
</organism>